<accession>A0A1X2GXQ6</accession>
<dbReference type="EMBL" id="MCGT01000001">
    <property type="protein sequence ID" value="ORX62815.1"/>
    <property type="molecule type" value="Genomic_DNA"/>
</dbReference>
<gene>
    <name evidence="3" type="ORF">DM01DRAFT_201924</name>
</gene>
<evidence type="ECO:0000313" key="3">
    <source>
        <dbReference type="EMBL" id="ORX62815.1"/>
    </source>
</evidence>
<keyword evidence="2" id="KW-0472">Membrane</keyword>
<name>A0A1X2GXQ6_9FUNG</name>
<keyword evidence="4" id="KW-1185">Reference proteome</keyword>
<dbReference type="AlphaFoldDB" id="A0A1X2GXQ6"/>
<protein>
    <submittedName>
        <fullName evidence="3">Uncharacterized protein</fullName>
    </submittedName>
</protein>
<comment type="caution">
    <text evidence="3">The sequence shown here is derived from an EMBL/GenBank/DDBJ whole genome shotgun (WGS) entry which is preliminary data.</text>
</comment>
<feature type="transmembrane region" description="Helical" evidence="2">
    <location>
        <begin position="31"/>
        <end position="52"/>
    </location>
</feature>
<dbReference type="Proteomes" id="UP000242146">
    <property type="component" value="Unassembled WGS sequence"/>
</dbReference>
<evidence type="ECO:0000313" key="4">
    <source>
        <dbReference type="Proteomes" id="UP000242146"/>
    </source>
</evidence>
<feature type="transmembrane region" description="Helical" evidence="2">
    <location>
        <begin position="72"/>
        <end position="95"/>
    </location>
</feature>
<sequence length="154" mass="17528">MYSQNPDPEDPPTGDQTKVRTRWGPRHTGMTPRYCCCCLPTEIGSLVAFIIWAVSGKLKWKVKKNNMLHSRVLVSILLCCHLWTRAVGGLCFNGQRGTDVIFYPKMNTAFFSYMTYPALIVFGVLNLVFFFINVAAFIIFKWKVSPPPKEKDEG</sequence>
<organism evidence="3 4">
    <name type="scientific">Hesseltinella vesiculosa</name>
    <dbReference type="NCBI Taxonomy" id="101127"/>
    <lineage>
        <taxon>Eukaryota</taxon>
        <taxon>Fungi</taxon>
        <taxon>Fungi incertae sedis</taxon>
        <taxon>Mucoromycota</taxon>
        <taxon>Mucoromycotina</taxon>
        <taxon>Mucoromycetes</taxon>
        <taxon>Mucorales</taxon>
        <taxon>Cunninghamellaceae</taxon>
        <taxon>Hesseltinella</taxon>
    </lineage>
</organism>
<reference evidence="3 4" key="1">
    <citation type="submission" date="2016-07" db="EMBL/GenBank/DDBJ databases">
        <title>Pervasive Adenine N6-methylation of Active Genes in Fungi.</title>
        <authorList>
            <consortium name="DOE Joint Genome Institute"/>
            <person name="Mondo S.J."/>
            <person name="Dannebaum R.O."/>
            <person name="Kuo R.C."/>
            <person name="Labutti K."/>
            <person name="Haridas S."/>
            <person name="Kuo A."/>
            <person name="Salamov A."/>
            <person name="Ahrendt S.R."/>
            <person name="Lipzen A."/>
            <person name="Sullivan W."/>
            <person name="Andreopoulos W.B."/>
            <person name="Clum A."/>
            <person name="Lindquist E."/>
            <person name="Daum C."/>
            <person name="Ramamoorthy G.K."/>
            <person name="Gryganskyi A."/>
            <person name="Culley D."/>
            <person name="Magnuson J.K."/>
            <person name="James T.Y."/>
            <person name="O'Malley M.A."/>
            <person name="Stajich J.E."/>
            <person name="Spatafora J.W."/>
            <person name="Visel A."/>
            <person name="Grigoriev I.V."/>
        </authorList>
    </citation>
    <scope>NUCLEOTIDE SEQUENCE [LARGE SCALE GENOMIC DNA]</scope>
    <source>
        <strain evidence="3 4">NRRL 3301</strain>
    </source>
</reference>
<keyword evidence="2" id="KW-0812">Transmembrane</keyword>
<evidence type="ECO:0000256" key="2">
    <source>
        <dbReference type="SAM" id="Phobius"/>
    </source>
</evidence>
<keyword evidence="2" id="KW-1133">Transmembrane helix</keyword>
<feature type="region of interest" description="Disordered" evidence="1">
    <location>
        <begin position="1"/>
        <end position="24"/>
    </location>
</feature>
<proteinExistence type="predicted"/>
<evidence type="ECO:0000256" key="1">
    <source>
        <dbReference type="SAM" id="MobiDB-lite"/>
    </source>
</evidence>
<feature type="transmembrane region" description="Helical" evidence="2">
    <location>
        <begin position="115"/>
        <end position="140"/>
    </location>
</feature>